<dbReference type="PROSITE" id="PS50021">
    <property type="entry name" value="CH"/>
    <property type="match status" value="1"/>
</dbReference>
<dbReference type="AlphaFoldDB" id="A0A7L0W1I5"/>
<dbReference type="InterPro" id="IPR001715">
    <property type="entry name" value="CH_dom"/>
</dbReference>
<dbReference type="Pfam" id="PF24529">
    <property type="entry name" value="CFAP47"/>
    <property type="match status" value="1"/>
</dbReference>
<proteinExistence type="predicted"/>
<evidence type="ECO:0000259" key="1">
    <source>
        <dbReference type="PROSITE" id="PS50021"/>
    </source>
</evidence>
<dbReference type="GO" id="GO:0007288">
    <property type="term" value="P:sperm axoneme assembly"/>
    <property type="evidence" value="ECO:0007669"/>
    <property type="project" value="TreeGrafter"/>
</dbReference>
<gene>
    <name evidence="2" type="primary">Cfap47_2</name>
    <name evidence="2" type="ORF">ALELAT_R14176</name>
</gene>
<evidence type="ECO:0000313" key="3">
    <source>
        <dbReference type="Proteomes" id="UP000562322"/>
    </source>
</evidence>
<evidence type="ECO:0000313" key="2">
    <source>
        <dbReference type="EMBL" id="NXL84914.1"/>
    </source>
</evidence>
<organism evidence="2 3">
    <name type="scientific">Alectura lathami</name>
    <name type="common">Australian brush turkey</name>
    <dbReference type="NCBI Taxonomy" id="81907"/>
    <lineage>
        <taxon>Eukaryota</taxon>
        <taxon>Metazoa</taxon>
        <taxon>Chordata</taxon>
        <taxon>Craniata</taxon>
        <taxon>Vertebrata</taxon>
        <taxon>Euteleostomi</taxon>
        <taxon>Archelosauria</taxon>
        <taxon>Archosauria</taxon>
        <taxon>Dinosauria</taxon>
        <taxon>Saurischia</taxon>
        <taxon>Theropoda</taxon>
        <taxon>Coelurosauria</taxon>
        <taxon>Aves</taxon>
        <taxon>Neognathae</taxon>
        <taxon>Galloanserae</taxon>
        <taxon>Galliformes</taxon>
        <taxon>Megapodiidae</taxon>
        <taxon>Alectura</taxon>
    </lineage>
</organism>
<dbReference type="PANTHER" id="PTHR45912:SF3">
    <property type="entry name" value="CILIA- AND FLAGELLA-ASSOCIATED PROTEIN 47"/>
    <property type="match status" value="1"/>
</dbReference>
<feature type="non-terminal residue" evidence="2">
    <location>
        <position position="1"/>
    </location>
</feature>
<sequence length="309" mass="35992">FFQKALTAIQNWFTLFGWSNGPNPISIPYSLRRNVCKMTCSQENVFKQNFDKDTKTVFDMLFHLSGQLIPGVKSSRSLPLDPVERMLQLHWHHTTLLAFLKSQGASLAHVMPEFLFEPDDYKKWTELQAVVNVDEKNSDKFSNKHLFILEDNVYEAISKRAWTDVLLQVYKVFVLPRVSSQNTTDLFNLENVQNMPRINTEPLSSNIYSPYERIVLTWLNKHYENNRKTVWKNAQKGEVPLKRWIVNFDRDLLDGLVLAAQMATYCPYLIATHFVRMYTMPRTPAQFLHNCLILVDAMHAVSLTMDIKV</sequence>
<feature type="domain" description="Calponin-homology (CH)" evidence="1">
    <location>
        <begin position="209"/>
        <end position="309"/>
    </location>
</feature>
<dbReference type="InterPro" id="IPR036872">
    <property type="entry name" value="CH_dom_sf"/>
</dbReference>
<dbReference type="PANTHER" id="PTHR45912">
    <property type="entry name" value="CILIA- AND FLAGELLA-ASSOCIATED PROTEIN 47"/>
    <property type="match status" value="1"/>
</dbReference>
<name>A0A7L0W1I5_ALELA</name>
<comment type="caution">
    <text evidence="2">The sequence shown here is derived from an EMBL/GenBank/DDBJ whole genome shotgun (WGS) entry which is preliminary data.</text>
</comment>
<keyword evidence="3" id="KW-1185">Reference proteome</keyword>
<dbReference type="EMBL" id="VXAV01002046">
    <property type="protein sequence ID" value="NXL84914.1"/>
    <property type="molecule type" value="Genomic_DNA"/>
</dbReference>
<dbReference type="Proteomes" id="UP000562322">
    <property type="component" value="Unassembled WGS sequence"/>
</dbReference>
<dbReference type="InterPro" id="IPR056343">
    <property type="entry name" value="CFAP47_dom"/>
</dbReference>
<dbReference type="OrthoDB" id="10060824at2759"/>
<dbReference type="GO" id="GO:0005929">
    <property type="term" value="C:cilium"/>
    <property type="evidence" value="ECO:0007669"/>
    <property type="project" value="TreeGrafter"/>
</dbReference>
<reference evidence="2 3" key="1">
    <citation type="submission" date="2019-09" db="EMBL/GenBank/DDBJ databases">
        <title>Bird 10,000 Genomes (B10K) Project - Family phase.</title>
        <authorList>
            <person name="Zhang G."/>
        </authorList>
    </citation>
    <scope>NUCLEOTIDE SEQUENCE [LARGE SCALE GENOMIC DNA]</scope>
    <source>
        <strain evidence="2">B10K-DU-001-39</strain>
        <tissue evidence="2">Muscle</tissue>
    </source>
</reference>
<protein>
    <submittedName>
        <fullName evidence="2">CFA47 protein</fullName>
    </submittedName>
</protein>
<dbReference type="SUPFAM" id="SSF47576">
    <property type="entry name" value="Calponin-homology domain, CH-domain"/>
    <property type="match status" value="1"/>
</dbReference>
<feature type="non-terminal residue" evidence="2">
    <location>
        <position position="309"/>
    </location>
</feature>
<accession>A0A7L0W1I5</accession>